<evidence type="ECO:0000313" key="1">
    <source>
        <dbReference type="EMBL" id="RNA32900.1"/>
    </source>
</evidence>
<organism evidence="1 2">
    <name type="scientific">Brachionus plicatilis</name>
    <name type="common">Marine rotifer</name>
    <name type="synonym">Brachionus muelleri</name>
    <dbReference type="NCBI Taxonomy" id="10195"/>
    <lineage>
        <taxon>Eukaryota</taxon>
        <taxon>Metazoa</taxon>
        <taxon>Spiralia</taxon>
        <taxon>Gnathifera</taxon>
        <taxon>Rotifera</taxon>
        <taxon>Eurotatoria</taxon>
        <taxon>Monogononta</taxon>
        <taxon>Pseudotrocha</taxon>
        <taxon>Ploima</taxon>
        <taxon>Brachionidae</taxon>
        <taxon>Brachionus</taxon>
    </lineage>
</organism>
<accession>A0A3M7SBL8</accession>
<reference evidence="1 2" key="1">
    <citation type="journal article" date="2018" name="Sci. Rep.">
        <title>Genomic signatures of local adaptation to the degree of environmental predictability in rotifers.</title>
        <authorList>
            <person name="Franch-Gras L."/>
            <person name="Hahn C."/>
            <person name="Garcia-Roger E.M."/>
            <person name="Carmona M.J."/>
            <person name="Serra M."/>
            <person name="Gomez A."/>
        </authorList>
    </citation>
    <scope>NUCLEOTIDE SEQUENCE [LARGE SCALE GENOMIC DNA]</scope>
    <source>
        <strain evidence="1">HYR1</strain>
    </source>
</reference>
<dbReference type="AlphaFoldDB" id="A0A3M7SBL8"/>
<sequence>MRLDMLHGLETKRNGSSVAAASLRRWSQKMVKNVFIHKSLVINFNFDTLIDLKAIIISILKNICCITDEIFSVDKKISF</sequence>
<protein>
    <submittedName>
        <fullName evidence="1">Uncharacterized protein</fullName>
    </submittedName>
</protein>
<dbReference type="Proteomes" id="UP000276133">
    <property type="component" value="Unassembled WGS sequence"/>
</dbReference>
<dbReference type="EMBL" id="REGN01001731">
    <property type="protein sequence ID" value="RNA32900.1"/>
    <property type="molecule type" value="Genomic_DNA"/>
</dbReference>
<gene>
    <name evidence="1" type="ORF">BpHYR1_024449</name>
</gene>
<comment type="caution">
    <text evidence="1">The sequence shown here is derived from an EMBL/GenBank/DDBJ whole genome shotgun (WGS) entry which is preliminary data.</text>
</comment>
<keyword evidence="2" id="KW-1185">Reference proteome</keyword>
<name>A0A3M7SBL8_BRAPC</name>
<evidence type="ECO:0000313" key="2">
    <source>
        <dbReference type="Proteomes" id="UP000276133"/>
    </source>
</evidence>
<proteinExistence type="predicted"/>